<organism evidence="4 5">
    <name type="scientific">Hymenobacter lutimineralis</name>
    <dbReference type="NCBI Taxonomy" id="2606448"/>
    <lineage>
        <taxon>Bacteria</taxon>
        <taxon>Pseudomonadati</taxon>
        <taxon>Bacteroidota</taxon>
        <taxon>Cytophagia</taxon>
        <taxon>Cytophagales</taxon>
        <taxon>Hymenobacteraceae</taxon>
        <taxon>Hymenobacter</taxon>
    </lineage>
</organism>
<dbReference type="Proteomes" id="UP000322791">
    <property type="component" value="Unassembled WGS sequence"/>
</dbReference>
<feature type="domain" description="LTD" evidence="3">
    <location>
        <begin position="10"/>
        <end position="156"/>
    </location>
</feature>
<evidence type="ECO:0000259" key="3">
    <source>
        <dbReference type="PROSITE" id="PS51841"/>
    </source>
</evidence>
<dbReference type="EMBL" id="VTHL01000001">
    <property type="protein sequence ID" value="TYZ14264.1"/>
    <property type="molecule type" value="Genomic_DNA"/>
</dbReference>
<dbReference type="NCBIfam" id="TIGR04183">
    <property type="entry name" value="Por_Secre_tail"/>
    <property type="match status" value="1"/>
</dbReference>
<comment type="caution">
    <text evidence="4">The sequence shown here is derived from an EMBL/GenBank/DDBJ whole genome shotgun (WGS) entry which is preliminary data.</text>
</comment>
<feature type="signal peptide" evidence="2">
    <location>
        <begin position="1"/>
        <end position="22"/>
    </location>
</feature>
<dbReference type="RefSeq" id="WP_149069049.1">
    <property type="nucleotide sequence ID" value="NZ_VTHL01000001.1"/>
</dbReference>
<evidence type="ECO:0000256" key="2">
    <source>
        <dbReference type="SAM" id="SignalP"/>
    </source>
</evidence>
<evidence type="ECO:0000256" key="1">
    <source>
        <dbReference type="SAM" id="MobiDB-lite"/>
    </source>
</evidence>
<keyword evidence="5" id="KW-1185">Reference proteome</keyword>
<proteinExistence type="predicted"/>
<protein>
    <submittedName>
        <fullName evidence="4">T9SS type A sorting domain-containing protein</fullName>
    </submittedName>
</protein>
<feature type="chain" id="PRO_5022662708" evidence="2">
    <location>
        <begin position="23"/>
        <end position="381"/>
    </location>
</feature>
<feature type="region of interest" description="Disordered" evidence="1">
    <location>
        <begin position="222"/>
        <end position="243"/>
    </location>
</feature>
<reference evidence="4 5" key="1">
    <citation type="submission" date="2019-08" db="EMBL/GenBank/DDBJ databases">
        <authorList>
            <person name="Seo M.-J."/>
        </authorList>
    </citation>
    <scope>NUCLEOTIDE SEQUENCE [LARGE SCALE GENOMIC DNA]</scope>
    <source>
        <strain evidence="4 5">KIGAM108</strain>
    </source>
</reference>
<dbReference type="Pfam" id="PF18962">
    <property type="entry name" value="Por_Secre_tail"/>
    <property type="match status" value="1"/>
</dbReference>
<evidence type="ECO:0000313" key="4">
    <source>
        <dbReference type="EMBL" id="TYZ14264.1"/>
    </source>
</evidence>
<name>A0A5D6VIP7_9BACT</name>
<dbReference type="InterPro" id="IPR026444">
    <property type="entry name" value="Secre_tail"/>
</dbReference>
<gene>
    <name evidence="4" type="ORF">FY528_00590</name>
</gene>
<dbReference type="AlphaFoldDB" id="A0A5D6VIP7"/>
<sequence length="381" mass="40639">MKKHYAVLSAFLLAASTSFGQANELFFSEYNEGAHREGLAFPENNPIKSAGNERAVEIFNPTKSTVSLNAYSLRRYSNGSTTVTEEERLKRSTGDNVLLPGEVFVYANLTASLSSILSVADQLSAPYQKEGPNTIKTGGVAFFNGNDAVALVRYPSGTAGVGAGVIVDLIGVIGENPLNAAGTDDGNWRGANKEADGVKEDGTPKVYVTSANQSIVRRPNVSGGAFTNPLPQNVPGSNPPTRNPGGYNIADTWMMYSTAFNGPDGSSNPGGQDYSRLGSHEYDFDLGTYSTTLKTLDKFNTGISIYPNPAQGGKVTVSLRNVKVGRITVLNNLGQRISVQPRNQADANLTLDVSKLKAGLYFVQCTSTDGQITVYKELVIK</sequence>
<dbReference type="PROSITE" id="PS51841">
    <property type="entry name" value="LTD"/>
    <property type="match status" value="1"/>
</dbReference>
<dbReference type="InterPro" id="IPR001322">
    <property type="entry name" value="Lamin_tail_dom"/>
</dbReference>
<keyword evidence="2" id="KW-0732">Signal</keyword>
<evidence type="ECO:0000313" key="5">
    <source>
        <dbReference type="Proteomes" id="UP000322791"/>
    </source>
</evidence>
<accession>A0A5D6VIP7</accession>